<dbReference type="OrthoDB" id="3063862at2759"/>
<keyword evidence="3" id="KW-1185">Reference proteome</keyword>
<dbReference type="EMBL" id="MU155529">
    <property type="protein sequence ID" value="KAF9472493.1"/>
    <property type="molecule type" value="Genomic_DNA"/>
</dbReference>
<evidence type="ECO:0000256" key="1">
    <source>
        <dbReference type="SAM" id="MobiDB-lite"/>
    </source>
</evidence>
<name>A0A9P6CUE1_9AGAR</name>
<comment type="caution">
    <text evidence="2">The sequence shown here is derived from an EMBL/GenBank/DDBJ whole genome shotgun (WGS) entry which is preliminary data.</text>
</comment>
<accession>A0A9P6CUE1</accession>
<gene>
    <name evidence="2" type="ORF">BDN70DRAFT_777965</name>
</gene>
<protein>
    <submittedName>
        <fullName evidence="2">Uncharacterized protein</fullName>
    </submittedName>
</protein>
<feature type="region of interest" description="Disordered" evidence="1">
    <location>
        <begin position="105"/>
        <end position="149"/>
    </location>
</feature>
<proteinExistence type="predicted"/>
<evidence type="ECO:0000313" key="2">
    <source>
        <dbReference type="EMBL" id="KAF9472493.1"/>
    </source>
</evidence>
<dbReference type="AlphaFoldDB" id="A0A9P6CUE1"/>
<feature type="non-terminal residue" evidence="2">
    <location>
        <position position="1"/>
    </location>
</feature>
<reference evidence="2" key="1">
    <citation type="submission" date="2020-11" db="EMBL/GenBank/DDBJ databases">
        <authorList>
            <consortium name="DOE Joint Genome Institute"/>
            <person name="Ahrendt S."/>
            <person name="Riley R."/>
            <person name="Andreopoulos W."/>
            <person name="Labutti K."/>
            <person name="Pangilinan J."/>
            <person name="Ruiz-Duenas F.J."/>
            <person name="Barrasa J.M."/>
            <person name="Sanchez-Garcia M."/>
            <person name="Camarero S."/>
            <person name="Miyauchi S."/>
            <person name="Serrano A."/>
            <person name="Linde D."/>
            <person name="Babiker R."/>
            <person name="Drula E."/>
            <person name="Ayuso-Fernandez I."/>
            <person name="Pacheco R."/>
            <person name="Padilla G."/>
            <person name="Ferreira P."/>
            <person name="Barriuso J."/>
            <person name="Kellner H."/>
            <person name="Castanera R."/>
            <person name="Alfaro M."/>
            <person name="Ramirez L."/>
            <person name="Pisabarro A.G."/>
            <person name="Kuo A."/>
            <person name="Tritt A."/>
            <person name="Lipzen A."/>
            <person name="He G."/>
            <person name="Yan M."/>
            <person name="Ng V."/>
            <person name="Cullen D."/>
            <person name="Martin F."/>
            <person name="Rosso M.-N."/>
            <person name="Henrissat B."/>
            <person name="Hibbett D."/>
            <person name="Martinez A.T."/>
            <person name="Grigoriev I.V."/>
        </authorList>
    </citation>
    <scope>NUCLEOTIDE SEQUENCE</scope>
    <source>
        <strain evidence="2">CIRM-BRFM 674</strain>
    </source>
</reference>
<evidence type="ECO:0000313" key="3">
    <source>
        <dbReference type="Proteomes" id="UP000807469"/>
    </source>
</evidence>
<feature type="non-terminal residue" evidence="2">
    <location>
        <position position="386"/>
    </location>
</feature>
<dbReference type="Proteomes" id="UP000807469">
    <property type="component" value="Unassembled WGS sequence"/>
</dbReference>
<organism evidence="2 3">
    <name type="scientific">Pholiota conissans</name>
    <dbReference type="NCBI Taxonomy" id="109636"/>
    <lineage>
        <taxon>Eukaryota</taxon>
        <taxon>Fungi</taxon>
        <taxon>Dikarya</taxon>
        <taxon>Basidiomycota</taxon>
        <taxon>Agaricomycotina</taxon>
        <taxon>Agaricomycetes</taxon>
        <taxon>Agaricomycetidae</taxon>
        <taxon>Agaricales</taxon>
        <taxon>Agaricineae</taxon>
        <taxon>Strophariaceae</taxon>
        <taxon>Pholiota</taxon>
    </lineage>
</organism>
<sequence>KISFTITTFSVDELKKPATRRKAKSRLIELASDIAWIDVQAHLKIAICDLLFPNLATVDDNRFEMTWSIPRLVTNALFLRTDADYKQLVKIALKSKDPAARITVEELPEKKQANNNENLPPPAEQPAAAKGADTAQPPEAPKQKAKSKVRREVDILPGNVAMNDTIKQLRCRWECNTSSCSSELCFIPAEGPHYFLSHDHIEKWAAAILANRATLDHPPNSSPFDAVSTKTIAAKSPIMQERLNLIAKEKAPAPPPPLPPPPPPPAPVQVQVVFPNNPYGMYPGFPVNGDPNHGNGMALPNPPAIPGGPVAASSALIPSDCKEGAKLDLVTFCTIYTLSDTIKQHLADNEITGTHAFAHLTDGNLKEMGFKIGQVIDLKEAIKEWA</sequence>